<protein>
    <submittedName>
        <fullName evidence="1">Uncharacterized protein</fullName>
    </submittedName>
</protein>
<dbReference type="Proteomes" id="UP000824120">
    <property type="component" value="Chromosome 9"/>
</dbReference>
<reference evidence="1 2" key="1">
    <citation type="submission" date="2020-09" db="EMBL/GenBank/DDBJ databases">
        <title>De no assembly of potato wild relative species, Solanum commersonii.</title>
        <authorList>
            <person name="Cho K."/>
        </authorList>
    </citation>
    <scope>NUCLEOTIDE SEQUENCE [LARGE SCALE GENOMIC DNA]</scope>
    <source>
        <strain evidence="1">LZ3.2</strain>
        <tissue evidence="1">Leaf</tissue>
    </source>
</reference>
<evidence type="ECO:0000313" key="1">
    <source>
        <dbReference type="EMBL" id="KAG5587009.1"/>
    </source>
</evidence>
<dbReference type="EMBL" id="JACXVP010000009">
    <property type="protein sequence ID" value="KAG5587009.1"/>
    <property type="molecule type" value="Genomic_DNA"/>
</dbReference>
<evidence type="ECO:0000313" key="2">
    <source>
        <dbReference type="Proteomes" id="UP000824120"/>
    </source>
</evidence>
<keyword evidence="2" id="KW-1185">Reference proteome</keyword>
<accession>A0A9J5XF50</accession>
<organism evidence="1 2">
    <name type="scientific">Solanum commersonii</name>
    <name type="common">Commerson's wild potato</name>
    <name type="synonym">Commerson's nightshade</name>
    <dbReference type="NCBI Taxonomy" id="4109"/>
    <lineage>
        <taxon>Eukaryota</taxon>
        <taxon>Viridiplantae</taxon>
        <taxon>Streptophyta</taxon>
        <taxon>Embryophyta</taxon>
        <taxon>Tracheophyta</taxon>
        <taxon>Spermatophyta</taxon>
        <taxon>Magnoliopsida</taxon>
        <taxon>eudicotyledons</taxon>
        <taxon>Gunneridae</taxon>
        <taxon>Pentapetalae</taxon>
        <taxon>asterids</taxon>
        <taxon>lamiids</taxon>
        <taxon>Solanales</taxon>
        <taxon>Solanaceae</taxon>
        <taxon>Solanoideae</taxon>
        <taxon>Solaneae</taxon>
        <taxon>Solanum</taxon>
    </lineage>
</organism>
<sequence length="71" mass="8241">MGYKSYTRTTIETERVRDVRFREVIIREIKPLEMRELEEVAIGINLSYNPAATEVKLNDISSHVIAYDSIP</sequence>
<name>A0A9J5XF50_SOLCO</name>
<proteinExistence type="predicted"/>
<dbReference type="AlphaFoldDB" id="A0A9J5XF50"/>
<comment type="caution">
    <text evidence="1">The sequence shown here is derived from an EMBL/GenBank/DDBJ whole genome shotgun (WGS) entry which is preliminary data.</text>
</comment>
<gene>
    <name evidence="1" type="ORF">H5410_047443</name>
</gene>